<keyword evidence="3" id="KW-1185">Reference proteome</keyword>
<dbReference type="RefSeq" id="WP_186888811.1">
    <property type="nucleotide sequence ID" value="NZ_JACONZ010000005.1"/>
</dbReference>
<evidence type="ECO:0000259" key="1">
    <source>
        <dbReference type="Pfam" id="PF03816"/>
    </source>
</evidence>
<evidence type="ECO:0000313" key="2">
    <source>
        <dbReference type="EMBL" id="MBC5582451.1"/>
    </source>
</evidence>
<dbReference type="Pfam" id="PF03816">
    <property type="entry name" value="LytR_cpsA_psr"/>
    <property type="match status" value="1"/>
</dbReference>
<dbReference type="Gene3D" id="3.40.630.190">
    <property type="entry name" value="LCP protein"/>
    <property type="match status" value="1"/>
</dbReference>
<feature type="domain" description="Cell envelope-related transcriptional attenuator" evidence="1">
    <location>
        <begin position="75"/>
        <end position="161"/>
    </location>
</feature>
<proteinExistence type="predicted"/>
<dbReference type="Proteomes" id="UP000659630">
    <property type="component" value="Unassembled WGS sequence"/>
</dbReference>
<sequence length="286" mass="30315">MTRKKAFWLSFACTLGVLIPIYAAALFFGTAHLGSPDAAAAGEGVGIAVRRPDAGDSKNLLLVVRDGEDASFSLVRFDALQGKACVMPVPSALQVETEAGKPSTVAEQYAYAGPGLAAQRLAELLGLRVDHYFSITRDGLVALGEKMGNISLDLTQPELREIGGLPMGSGSGGKTVLSATSAAELIRGSGAGEEALAPLRAEAYSAFLLAGMDRLNQILPDFLRGNDRSFSTSILATDIYDYQRILDYLALQQPEMRWAVLETQPGQDGALLVTEAGREQAAEMFS</sequence>
<organism evidence="2 3">
    <name type="scientific">Anaerofilum hominis</name>
    <dbReference type="NCBI Taxonomy" id="2763016"/>
    <lineage>
        <taxon>Bacteria</taxon>
        <taxon>Bacillati</taxon>
        <taxon>Bacillota</taxon>
        <taxon>Clostridia</taxon>
        <taxon>Eubacteriales</taxon>
        <taxon>Oscillospiraceae</taxon>
        <taxon>Anaerofilum</taxon>
    </lineage>
</organism>
<gene>
    <name evidence="2" type="ORF">H8S23_13135</name>
</gene>
<comment type="caution">
    <text evidence="2">The sequence shown here is derived from an EMBL/GenBank/DDBJ whole genome shotgun (WGS) entry which is preliminary data.</text>
</comment>
<protein>
    <recommendedName>
        <fullName evidence="1">Cell envelope-related transcriptional attenuator domain-containing protein</fullName>
    </recommendedName>
</protein>
<name>A0A923RES8_9FIRM</name>
<accession>A0A923RES8</accession>
<dbReference type="AlphaFoldDB" id="A0A923RES8"/>
<dbReference type="InterPro" id="IPR004474">
    <property type="entry name" value="LytR_CpsA_psr"/>
</dbReference>
<dbReference type="EMBL" id="JACONZ010000005">
    <property type="protein sequence ID" value="MBC5582451.1"/>
    <property type="molecule type" value="Genomic_DNA"/>
</dbReference>
<evidence type="ECO:0000313" key="3">
    <source>
        <dbReference type="Proteomes" id="UP000659630"/>
    </source>
</evidence>
<reference evidence="2" key="1">
    <citation type="submission" date="2020-08" db="EMBL/GenBank/DDBJ databases">
        <title>Genome public.</title>
        <authorList>
            <person name="Liu C."/>
            <person name="Sun Q."/>
        </authorList>
    </citation>
    <scope>NUCLEOTIDE SEQUENCE</scope>
    <source>
        <strain evidence="2">BX8</strain>
    </source>
</reference>